<dbReference type="PANTHER" id="PTHR24179:SF21">
    <property type="entry name" value="MYOSIN BINDING SUBUNIT, ISOFORM O"/>
    <property type="match status" value="1"/>
</dbReference>
<dbReference type="SUPFAM" id="SSF48403">
    <property type="entry name" value="Ankyrin repeat"/>
    <property type="match status" value="1"/>
</dbReference>
<dbReference type="InterPro" id="IPR051226">
    <property type="entry name" value="PP1_Regulatory_Subunit"/>
</dbReference>
<dbReference type="Proteomes" id="UP000694844">
    <property type="component" value="Chromosome 3"/>
</dbReference>
<organism evidence="5 6">
    <name type="scientific">Crassostrea virginica</name>
    <name type="common">Eastern oyster</name>
    <dbReference type="NCBI Taxonomy" id="6565"/>
    <lineage>
        <taxon>Eukaryota</taxon>
        <taxon>Metazoa</taxon>
        <taxon>Spiralia</taxon>
        <taxon>Lophotrochozoa</taxon>
        <taxon>Mollusca</taxon>
        <taxon>Bivalvia</taxon>
        <taxon>Autobranchia</taxon>
        <taxon>Pteriomorphia</taxon>
        <taxon>Ostreida</taxon>
        <taxon>Ostreoidea</taxon>
        <taxon>Ostreidae</taxon>
        <taxon>Crassostrea</taxon>
    </lineage>
</organism>
<dbReference type="GO" id="GO:0005737">
    <property type="term" value="C:cytoplasm"/>
    <property type="evidence" value="ECO:0007669"/>
    <property type="project" value="TreeGrafter"/>
</dbReference>
<dbReference type="InterPro" id="IPR036770">
    <property type="entry name" value="Ankyrin_rpt-contain_sf"/>
</dbReference>
<gene>
    <name evidence="6" type="primary">LOC111125992</name>
</gene>
<protein>
    <submittedName>
        <fullName evidence="6">Notch-regulated ankyrin repeat-containing protein A-like</fullName>
    </submittedName>
</protein>
<dbReference type="SMART" id="SM00248">
    <property type="entry name" value="ANK"/>
    <property type="match status" value="2"/>
</dbReference>
<dbReference type="Gene3D" id="1.25.40.20">
    <property type="entry name" value="Ankyrin repeat-containing domain"/>
    <property type="match status" value="1"/>
</dbReference>
<evidence type="ECO:0000256" key="3">
    <source>
        <dbReference type="ARBA" id="ARBA00038386"/>
    </source>
</evidence>
<name>A0A8B8DEQ5_CRAVI</name>
<dbReference type="KEGG" id="cvn:111125992"/>
<dbReference type="GO" id="GO:0019208">
    <property type="term" value="F:phosphatase regulator activity"/>
    <property type="evidence" value="ECO:0007669"/>
    <property type="project" value="TreeGrafter"/>
</dbReference>
<dbReference type="PANTHER" id="PTHR24179">
    <property type="entry name" value="PROTEIN PHOSPHATASE 1 REGULATORY SUBUNIT 12"/>
    <property type="match status" value="1"/>
</dbReference>
<proteinExistence type="inferred from homology"/>
<dbReference type="RefSeq" id="XP_022326034.1">
    <property type="nucleotide sequence ID" value="XM_022470326.1"/>
</dbReference>
<dbReference type="InterPro" id="IPR002110">
    <property type="entry name" value="Ankyrin_rpt"/>
</dbReference>
<evidence type="ECO:0000313" key="5">
    <source>
        <dbReference type="Proteomes" id="UP000694844"/>
    </source>
</evidence>
<evidence type="ECO:0000313" key="6">
    <source>
        <dbReference type="RefSeq" id="XP_022326034.1"/>
    </source>
</evidence>
<feature type="repeat" description="ANK" evidence="4">
    <location>
        <begin position="69"/>
        <end position="101"/>
    </location>
</feature>
<sequence>MCVNFFSHCNSPSKSHIVPSVADMNGSGVKCNPFQKYFLDVVRNGDCDELQKILETRDEKININLYDNEGQTALHQSCLIGSLKKVQILVKFGADIKLANREGWNALHIASFEGHQDIALYLISTRSRTKTVSTNSDS</sequence>
<reference evidence="6" key="1">
    <citation type="submission" date="2025-08" db="UniProtKB">
        <authorList>
            <consortium name="RefSeq"/>
        </authorList>
    </citation>
    <scope>IDENTIFICATION</scope>
    <source>
        <tissue evidence="6">Whole sample</tissue>
    </source>
</reference>
<dbReference type="PROSITE" id="PS50297">
    <property type="entry name" value="ANK_REP_REGION"/>
    <property type="match status" value="1"/>
</dbReference>
<dbReference type="GeneID" id="111125992"/>
<comment type="similarity">
    <text evidence="3">Belongs to the NRARP family.</text>
</comment>
<keyword evidence="1" id="KW-0217">Developmental protein</keyword>
<keyword evidence="2" id="KW-0677">Repeat</keyword>
<keyword evidence="4" id="KW-0040">ANK repeat</keyword>
<dbReference type="PROSITE" id="PS50088">
    <property type="entry name" value="ANK_REPEAT"/>
    <property type="match status" value="1"/>
</dbReference>
<evidence type="ECO:0000256" key="4">
    <source>
        <dbReference type="PROSITE-ProRule" id="PRU00023"/>
    </source>
</evidence>
<accession>A0A8B8DEQ5</accession>
<dbReference type="GO" id="GO:0004857">
    <property type="term" value="F:enzyme inhibitor activity"/>
    <property type="evidence" value="ECO:0007669"/>
    <property type="project" value="TreeGrafter"/>
</dbReference>
<dbReference type="AlphaFoldDB" id="A0A8B8DEQ5"/>
<keyword evidence="5" id="KW-1185">Reference proteome</keyword>
<evidence type="ECO:0000256" key="1">
    <source>
        <dbReference type="ARBA" id="ARBA00022473"/>
    </source>
</evidence>
<evidence type="ECO:0000256" key="2">
    <source>
        <dbReference type="ARBA" id="ARBA00022737"/>
    </source>
</evidence>
<dbReference type="OrthoDB" id="5955452at2759"/>
<dbReference type="Pfam" id="PF12796">
    <property type="entry name" value="Ank_2"/>
    <property type="match status" value="1"/>
</dbReference>